<dbReference type="SUPFAM" id="SSF51735">
    <property type="entry name" value="NAD(P)-binding Rossmann-fold domains"/>
    <property type="match status" value="1"/>
</dbReference>
<comment type="caution">
    <text evidence="4">The sequence shown here is derived from an EMBL/GenBank/DDBJ whole genome shotgun (WGS) entry which is preliminary data.</text>
</comment>
<accession>A0A542W345</accession>
<keyword evidence="1" id="KW-0521">NADP</keyword>
<keyword evidence="2" id="KW-0560">Oxidoreductase</keyword>
<dbReference type="EMBL" id="VFOF01000001">
    <property type="protein sequence ID" value="TQL17997.1"/>
    <property type="molecule type" value="Genomic_DNA"/>
</dbReference>
<dbReference type="GO" id="GO:0008270">
    <property type="term" value="F:zinc ion binding"/>
    <property type="evidence" value="ECO:0007669"/>
    <property type="project" value="InterPro"/>
</dbReference>
<dbReference type="Pfam" id="PF08240">
    <property type="entry name" value="ADH_N"/>
    <property type="match status" value="1"/>
</dbReference>
<dbReference type="InterPro" id="IPR051603">
    <property type="entry name" value="Zinc-ADH_QOR/CCCR"/>
</dbReference>
<dbReference type="InterPro" id="IPR020843">
    <property type="entry name" value="ER"/>
</dbReference>
<dbReference type="InterPro" id="IPR014182">
    <property type="entry name" value="ADH_Zn_typ-1"/>
</dbReference>
<dbReference type="SMART" id="SM00829">
    <property type="entry name" value="PKS_ER"/>
    <property type="match status" value="1"/>
</dbReference>
<evidence type="ECO:0000256" key="1">
    <source>
        <dbReference type="ARBA" id="ARBA00022857"/>
    </source>
</evidence>
<gene>
    <name evidence="4" type="ORF">FBY58_1611</name>
</gene>
<dbReference type="InterPro" id="IPR013154">
    <property type="entry name" value="ADH-like_N"/>
</dbReference>
<dbReference type="Proteomes" id="UP000316887">
    <property type="component" value="Unassembled WGS sequence"/>
</dbReference>
<dbReference type="NCBIfam" id="TIGR02817">
    <property type="entry name" value="adh_fam_1"/>
    <property type="match status" value="1"/>
</dbReference>
<dbReference type="OrthoDB" id="9785812at2"/>
<evidence type="ECO:0000259" key="3">
    <source>
        <dbReference type="SMART" id="SM00829"/>
    </source>
</evidence>
<feature type="domain" description="Enoyl reductase (ER)" evidence="3">
    <location>
        <begin position="13"/>
        <end position="335"/>
    </location>
</feature>
<evidence type="ECO:0000256" key="2">
    <source>
        <dbReference type="RuleBase" id="RU364000"/>
    </source>
</evidence>
<dbReference type="GO" id="GO:0016491">
    <property type="term" value="F:oxidoreductase activity"/>
    <property type="evidence" value="ECO:0007669"/>
    <property type="project" value="UniProtKB-KW"/>
</dbReference>
<dbReference type="SUPFAM" id="SSF50129">
    <property type="entry name" value="GroES-like"/>
    <property type="match status" value="1"/>
</dbReference>
<keyword evidence="2" id="KW-0479">Metal-binding</keyword>
<sequence>MRAVGYQKPLSLTEPDSLVDIEIPRPKSKGRDLLIEIKAVSVNPVDAKVRQKMPLKAGEEWKILGWDAAGVVVETGDEAQLFKVGDEVFYAGTLNRSGSNAEFQLVDERIVGKKPKSLNWAEAAALPLTTLTAWEVLFDRLNIHQPVAGIKPAILIIGGSGGVSSIAIQLARQLSDATVIATASRPESSEWVTMMGAHYVIDHSKALSPQIEALNKGALPFVFSANHTDQHFEEAAKLMAPQGRFALIDEPGLLNIDIFQAKSLSLHYECMFTRSMFETADLSEQHSILNKLSDLVDEGCIRTTLTKNLGVINAKNLKQAHQFIEAGHSKGKIVLEGF</sequence>
<dbReference type="InterPro" id="IPR011032">
    <property type="entry name" value="GroES-like_sf"/>
</dbReference>
<comment type="similarity">
    <text evidence="2">Belongs to the zinc-containing alcohol dehydrogenase family. Quinone oxidoreductase subfamily.</text>
</comment>
<dbReference type="PANTHER" id="PTHR44154">
    <property type="entry name" value="QUINONE OXIDOREDUCTASE"/>
    <property type="match status" value="1"/>
</dbReference>
<dbReference type="CDD" id="cd08252">
    <property type="entry name" value="AL_MDR"/>
    <property type="match status" value="1"/>
</dbReference>
<dbReference type="PANTHER" id="PTHR44154:SF1">
    <property type="entry name" value="QUINONE OXIDOREDUCTASE"/>
    <property type="match status" value="1"/>
</dbReference>
<evidence type="ECO:0000313" key="5">
    <source>
        <dbReference type="Proteomes" id="UP000316887"/>
    </source>
</evidence>
<proteinExistence type="inferred from homology"/>
<dbReference type="InterPro" id="IPR036291">
    <property type="entry name" value="NAD(P)-bd_dom_sf"/>
</dbReference>
<evidence type="ECO:0000313" key="4">
    <source>
        <dbReference type="EMBL" id="TQL17997.1"/>
    </source>
</evidence>
<name>A0A542W345_ZYMMB</name>
<dbReference type="Gene3D" id="3.40.50.720">
    <property type="entry name" value="NAD(P)-binding Rossmann-like Domain"/>
    <property type="match status" value="1"/>
</dbReference>
<dbReference type="Pfam" id="PF13602">
    <property type="entry name" value="ADH_zinc_N_2"/>
    <property type="match status" value="1"/>
</dbReference>
<keyword evidence="2" id="KW-0862">Zinc</keyword>
<dbReference type="Gene3D" id="3.90.180.10">
    <property type="entry name" value="Medium-chain alcohol dehydrogenases, catalytic domain"/>
    <property type="match status" value="1"/>
</dbReference>
<dbReference type="RefSeq" id="WP_141920438.1">
    <property type="nucleotide sequence ID" value="NZ_VFOF01000001.1"/>
</dbReference>
<dbReference type="AlphaFoldDB" id="A0A542W345"/>
<reference evidence="4 5" key="1">
    <citation type="submission" date="2019-06" db="EMBL/GenBank/DDBJ databases">
        <title>Genome sequencing of Zymomonas mobilis strains for genetic engineering and biofuel applications.</title>
        <authorList>
            <person name="Teravest M."/>
        </authorList>
    </citation>
    <scope>NUCLEOTIDE SEQUENCE [LARGE SCALE GENOMIC DNA]</scope>
    <source>
        <strain evidence="4 5">AN0101</strain>
    </source>
</reference>
<organism evidence="4 5">
    <name type="scientific">Zymomonas mobilis</name>
    <dbReference type="NCBI Taxonomy" id="542"/>
    <lineage>
        <taxon>Bacteria</taxon>
        <taxon>Pseudomonadati</taxon>
        <taxon>Pseudomonadota</taxon>
        <taxon>Alphaproteobacteria</taxon>
        <taxon>Sphingomonadales</taxon>
        <taxon>Zymomonadaceae</taxon>
        <taxon>Zymomonas</taxon>
    </lineage>
</organism>
<protein>
    <recommendedName>
        <fullName evidence="2">Zinc-type alcohol dehydrogenase-like protein</fullName>
    </recommendedName>
</protein>